<dbReference type="PRINTS" id="PR00032">
    <property type="entry name" value="HTHARAC"/>
</dbReference>
<dbReference type="Proteomes" id="UP000186058">
    <property type="component" value="Unassembled WGS sequence"/>
</dbReference>
<dbReference type="SUPFAM" id="SSF46689">
    <property type="entry name" value="Homeodomain-like"/>
    <property type="match status" value="2"/>
</dbReference>
<comment type="caution">
    <text evidence="7">The sequence shown here is derived from an EMBL/GenBank/DDBJ whole genome shotgun (WGS) entry which is preliminary data.</text>
</comment>
<accession>A0ABX3ESE1</accession>
<dbReference type="PANTHER" id="PTHR43280">
    <property type="entry name" value="ARAC-FAMILY TRANSCRIPTIONAL REGULATOR"/>
    <property type="match status" value="1"/>
</dbReference>
<organism evidence="7 8">
    <name type="scientific">Paenibacillus helianthi</name>
    <dbReference type="NCBI Taxonomy" id="1349432"/>
    <lineage>
        <taxon>Bacteria</taxon>
        <taxon>Bacillati</taxon>
        <taxon>Bacillota</taxon>
        <taxon>Bacilli</taxon>
        <taxon>Bacillales</taxon>
        <taxon>Paenibacillaceae</taxon>
        <taxon>Paenibacillus</taxon>
    </lineage>
</organism>
<dbReference type="SMART" id="SM00448">
    <property type="entry name" value="REC"/>
    <property type="match status" value="1"/>
</dbReference>
<dbReference type="CDD" id="cd17536">
    <property type="entry name" value="REC_YesN-like"/>
    <property type="match status" value="1"/>
</dbReference>
<dbReference type="Pfam" id="PF00072">
    <property type="entry name" value="Response_reg"/>
    <property type="match status" value="1"/>
</dbReference>
<keyword evidence="8" id="KW-1185">Reference proteome</keyword>
<dbReference type="InterPro" id="IPR018060">
    <property type="entry name" value="HTH_AraC"/>
</dbReference>
<protein>
    <recommendedName>
        <fullName evidence="9">DNA-binding response regulator</fullName>
    </recommendedName>
</protein>
<gene>
    <name evidence="7" type="ORF">A3844_03100</name>
</gene>
<feature type="modified residue" description="4-aspartylphosphate" evidence="4">
    <location>
        <position position="54"/>
    </location>
</feature>
<proteinExistence type="predicted"/>
<dbReference type="InterPro" id="IPR018062">
    <property type="entry name" value="HTH_AraC-typ_CS"/>
</dbReference>
<dbReference type="InterPro" id="IPR009057">
    <property type="entry name" value="Homeodomain-like_sf"/>
</dbReference>
<dbReference type="InterPro" id="IPR001789">
    <property type="entry name" value="Sig_transdc_resp-reg_receiver"/>
</dbReference>
<dbReference type="PROSITE" id="PS01124">
    <property type="entry name" value="HTH_ARAC_FAMILY_2"/>
    <property type="match status" value="1"/>
</dbReference>
<evidence type="ECO:0000313" key="7">
    <source>
        <dbReference type="EMBL" id="OKP90860.1"/>
    </source>
</evidence>
<reference evidence="7 8" key="1">
    <citation type="submission" date="2016-03" db="EMBL/GenBank/DDBJ databases">
        <authorList>
            <person name="Sant'Anna F.H."/>
            <person name="Ambrosini A."/>
            <person name="Souza R."/>
            <person name="Bach E."/>
            <person name="Fernandes G."/>
            <person name="Balsanelli E."/>
            <person name="Baura V.A."/>
            <person name="Souza E.M."/>
            <person name="Passaglia L."/>
        </authorList>
    </citation>
    <scope>NUCLEOTIDE SEQUENCE [LARGE SCALE GENOMIC DNA]</scope>
    <source>
        <strain evidence="7 8">P26E</strain>
    </source>
</reference>
<dbReference type="Gene3D" id="3.40.50.2300">
    <property type="match status" value="1"/>
</dbReference>
<dbReference type="Gene3D" id="1.10.10.60">
    <property type="entry name" value="Homeodomain-like"/>
    <property type="match status" value="2"/>
</dbReference>
<dbReference type="SUPFAM" id="SSF52172">
    <property type="entry name" value="CheY-like"/>
    <property type="match status" value="1"/>
</dbReference>
<feature type="domain" description="Response regulatory" evidence="6">
    <location>
        <begin position="3"/>
        <end position="119"/>
    </location>
</feature>
<evidence type="ECO:0000256" key="2">
    <source>
        <dbReference type="ARBA" id="ARBA00023125"/>
    </source>
</evidence>
<dbReference type="Pfam" id="PF12833">
    <property type="entry name" value="HTH_18"/>
    <property type="match status" value="1"/>
</dbReference>
<dbReference type="PANTHER" id="PTHR43280:SF28">
    <property type="entry name" value="HTH-TYPE TRANSCRIPTIONAL ACTIVATOR RHAS"/>
    <property type="match status" value="1"/>
</dbReference>
<dbReference type="SMART" id="SM00342">
    <property type="entry name" value="HTH_ARAC"/>
    <property type="match status" value="1"/>
</dbReference>
<dbReference type="InterPro" id="IPR011006">
    <property type="entry name" value="CheY-like_superfamily"/>
</dbReference>
<keyword evidence="2" id="KW-0238">DNA-binding</keyword>
<evidence type="ECO:0000256" key="4">
    <source>
        <dbReference type="PROSITE-ProRule" id="PRU00169"/>
    </source>
</evidence>
<evidence type="ECO:0000256" key="1">
    <source>
        <dbReference type="ARBA" id="ARBA00023015"/>
    </source>
</evidence>
<keyword evidence="4" id="KW-0597">Phosphoprotein</keyword>
<evidence type="ECO:0008006" key="9">
    <source>
        <dbReference type="Google" id="ProtNLM"/>
    </source>
</evidence>
<dbReference type="InterPro" id="IPR020449">
    <property type="entry name" value="Tscrpt_reg_AraC-type_HTH"/>
</dbReference>
<evidence type="ECO:0000259" key="5">
    <source>
        <dbReference type="PROSITE" id="PS01124"/>
    </source>
</evidence>
<keyword evidence="3" id="KW-0804">Transcription</keyword>
<dbReference type="RefSeq" id="WP_074106596.1">
    <property type="nucleotide sequence ID" value="NZ_LVWI01000002.1"/>
</dbReference>
<evidence type="ECO:0000256" key="3">
    <source>
        <dbReference type="ARBA" id="ARBA00023163"/>
    </source>
</evidence>
<dbReference type="PROSITE" id="PS00041">
    <property type="entry name" value="HTH_ARAC_FAMILY_1"/>
    <property type="match status" value="1"/>
</dbReference>
<feature type="domain" description="HTH araC/xylS-type" evidence="5">
    <location>
        <begin position="407"/>
        <end position="505"/>
    </location>
</feature>
<evidence type="ECO:0000259" key="6">
    <source>
        <dbReference type="PROSITE" id="PS50110"/>
    </source>
</evidence>
<name>A0ABX3ESE1_9BACL</name>
<dbReference type="PROSITE" id="PS50110">
    <property type="entry name" value="RESPONSE_REGULATORY"/>
    <property type="match status" value="1"/>
</dbReference>
<sequence>MYDILLVDDEPAHLTGLSGMLRRLRPEYGIVTARNGREALEICSARCFQIIITDIRMPLMDGLHFLEQLTPQPAPRRVIYLSGYSRFEYAQKAMSLGSSEYMLKPLDPQKFIAVLEKTEKSLEEEYATRQEYERLAIRLDVAEPAYRQHLLNHWLEGKLRTPADREEVLTMLGFSGSGTLLVVYINGERAAEEVMECLRPFGFHTGFTSRQDSGLLVVASSVQPDSGMLQMLVRLGLPVGISAPSEHLYDDVTRAYTEARYAAACCFYAQPGEPQVYLAADGGLDAGRMLTSDPRIPGRLKELIEGWDGLSGFGPAAEEAVCRMLGEGAPPLPEELVREVKHLLSRVIYDLESIREDVQEVLLQRTSCLGNGIRCCPELIASAARLLEDIAHSVAEAKRERKEGVMSRCLDYIDQHYREDLSQEAVAAMFHFSSSYFCQFFKSRLQLTFNQYVTRLRLNEAKEMLGSSNEKVYRIAEQLGYHDVKYFNRVFKKETGLTPEEYRALTRRLTEV</sequence>
<keyword evidence="1" id="KW-0805">Transcription regulation</keyword>
<evidence type="ECO:0000313" key="8">
    <source>
        <dbReference type="Proteomes" id="UP000186058"/>
    </source>
</evidence>
<dbReference type="EMBL" id="LVWI01000002">
    <property type="protein sequence ID" value="OKP90860.1"/>
    <property type="molecule type" value="Genomic_DNA"/>
</dbReference>